<dbReference type="STRING" id="1688.BCUN_1875"/>
<evidence type="ECO:0000313" key="1">
    <source>
        <dbReference type="EMBL" id="KFI57527.1"/>
    </source>
</evidence>
<dbReference type="EMBL" id="JGYV01000033">
    <property type="protein sequence ID" value="KFI57527.1"/>
    <property type="molecule type" value="Genomic_DNA"/>
</dbReference>
<protein>
    <submittedName>
        <fullName evidence="1">Phage protein</fullName>
    </submittedName>
</protein>
<evidence type="ECO:0000313" key="2">
    <source>
        <dbReference type="Proteomes" id="UP000029067"/>
    </source>
</evidence>
<comment type="caution">
    <text evidence="1">The sequence shown here is derived from an EMBL/GenBank/DDBJ whole genome shotgun (WGS) entry which is preliminary data.</text>
</comment>
<reference evidence="1 2" key="1">
    <citation type="submission" date="2014-03" db="EMBL/GenBank/DDBJ databases">
        <title>Genomics of Bifidobacteria.</title>
        <authorList>
            <person name="Ventura M."/>
            <person name="Milani C."/>
            <person name="Lugli G.A."/>
        </authorList>
    </citation>
    <scope>NUCLEOTIDE SEQUENCE [LARGE SCALE GENOMIC DNA]</scope>
    <source>
        <strain evidence="1 2">LMG 10738</strain>
    </source>
</reference>
<keyword evidence="2" id="KW-1185">Reference proteome</keyword>
<accession>A0A087AFH7</accession>
<dbReference type="AlphaFoldDB" id="A0A087AFH7"/>
<dbReference type="eggNOG" id="COG4626">
    <property type="taxonomic scope" value="Bacteria"/>
</dbReference>
<sequence>MGWFAVWWIESFCVIGSPPVETEPMVFTPEYAEFLVNCYALDRHGRRLFDRVFLSRPKGSNKSGLAGLIALFESLAPCRFDHWAEAGESYMFLGRTYRYQAGEPVGRLIQGSRVALAANSEDQTGNVYDVIYVNCTDGPLAQLRGVGMDVGQTRIILPEECGGGEIRPATSGAASRDGGLQTWIELDESHLFQGRAKGMARTLIRNGSKRKRDAEPWVLETTTMYQPGLNSLAEDTYRTAWSIAEGKTKHDQRTLFDHRYAVLSVDDIADEKKLTHALMESHGSVALSKDGKDHLILPDGRITTVVPGTGRDEYGNSLATPGVEPGPSKYGWVDLDGPKNLILNAGTDPAEAIRYYLNSLTSAADAWVPESDIQTHLFGRELYDQAADARAVMDVWKQVIKPDEEITLGFDGSVSDDSTALVGCRVRDGLLFLVKLLAKPDGAENAHWTVDRDAFDGAVRYMMEHYNVVGMFADTAFWEPYIAAWEQDYEGQLRVSPRGNRGKIRFPMNGFQRDVYDTLVTMETNFKYEWKPVARHAEPIRQQIALLADPRLVDHFRNARRREKRFGYLVFKETPNSPNKIDAMMAGLLAYAARNKYLADGEEEEVLYRPIRVYG</sequence>
<dbReference type="Proteomes" id="UP000029067">
    <property type="component" value="Unassembled WGS sequence"/>
</dbReference>
<proteinExistence type="predicted"/>
<organism evidence="1 2">
    <name type="scientific">Bifidobacterium cuniculi</name>
    <dbReference type="NCBI Taxonomy" id="1688"/>
    <lineage>
        <taxon>Bacteria</taxon>
        <taxon>Bacillati</taxon>
        <taxon>Actinomycetota</taxon>
        <taxon>Actinomycetes</taxon>
        <taxon>Bifidobacteriales</taxon>
        <taxon>Bifidobacteriaceae</taxon>
        <taxon>Bifidobacterium</taxon>
    </lineage>
</organism>
<name>A0A087AFH7_9BIFI</name>
<gene>
    <name evidence="1" type="ORF">BCUN_1875</name>
</gene>